<evidence type="ECO:0000313" key="1">
    <source>
        <dbReference type="EMBL" id="ACV56565.1"/>
    </source>
</evidence>
<dbReference type="STRING" id="479437.Elen_2613"/>
<organism evidence="1 2">
    <name type="scientific">Eggerthella lenta (strain ATCC 25559 / DSM 2243 / CCUG 17323 / JCM 9979 / KCTC 3265 / NCTC 11813 / VPI 0255 / 1899 B)</name>
    <name type="common">Eubacterium lentum</name>
    <dbReference type="NCBI Taxonomy" id="479437"/>
    <lineage>
        <taxon>Bacteria</taxon>
        <taxon>Bacillati</taxon>
        <taxon>Actinomycetota</taxon>
        <taxon>Coriobacteriia</taxon>
        <taxon>Eggerthellales</taxon>
        <taxon>Eggerthellaceae</taxon>
        <taxon>Eggerthella</taxon>
    </lineage>
</organism>
<name>C8WLV2_EGGLE</name>
<evidence type="ECO:0000313" key="2">
    <source>
        <dbReference type="Proteomes" id="UP000001377"/>
    </source>
</evidence>
<sequence>MQVATPWQWQFPPCSKWIPKNGRMRRDQALKIIEEAEEVMKAQRVGDPLYAMELMDVINACETALREVPEDTLDSIKRATIRKNEERGYYE</sequence>
<dbReference type="OrthoDB" id="2112118at2"/>
<dbReference type="AlphaFoldDB" id="C8WLV2"/>
<proteinExistence type="predicted"/>
<dbReference type="PaxDb" id="479437-Elen_2613"/>
<protein>
    <submittedName>
        <fullName evidence="1">Uncharacterized protein</fullName>
    </submittedName>
</protein>
<dbReference type="RefSeq" id="WP_015761287.1">
    <property type="nucleotide sequence ID" value="NC_013204.1"/>
</dbReference>
<gene>
    <name evidence="1" type="ordered locus">Elen_2613</name>
</gene>
<dbReference type="HOGENOM" id="CLU_2422261_0_0_11"/>
<dbReference type="EMBL" id="CP001726">
    <property type="protein sequence ID" value="ACV56565.1"/>
    <property type="molecule type" value="Genomic_DNA"/>
</dbReference>
<accession>C8WLV2</accession>
<dbReference type="KEGG" id="ele:Elen_2613"/>
<reference evidence="1 2" key="1">
    <citation type="journal article" date="2009" name="Stand. Genomic Sci.">
        <title>Complete genome sequence of Eggerthella lenta type strain (IPP VPI 0255).</title>
        <authorList>
            <person name="Saunders E."/>
            <person name="Pukall R."/>
            <person name="Abt B."/>
            <person name="Lapidus A."/>
            <person name="Glavina Del Rio T."/>
            <person name="Copeland A."/>
            <person name="Tice H."/>
            <person name="Cheng J.F."/>
            <person name="Lucas S."/>
            <person name="Chen F."/>
            <person name="Nolan M."/>
            <person name="Bruce D."/>
            <person name="Goodwin L."/>
            <person name="Pitluck S."/>
            <person name="Ivanova N."/>
            <person name="Mavromatis K."/>
            <person name="Ovchinnikova G."/>
            <person name="Pati A."/>
            <person name="Chen A."/>
            <person name="Palaniappan K."/>
            <person name="Land M."/>
            <person name="Hauser L."/>
            <person name="Chang Y.J."/>
            <person name="Jeffries C.D."/>
            <person name="Chain P."/>
            <person name="Meincke L."/>
            <person name="Sims D."/>
            <person name="Brettin T."/>
            <person name="Detter J.C."/>
            <person name="Goker M."/>
            <person name="Bristow J."/>
            <person name="Eisen J.A."/>
            <person name="Markowitz V."/>
            <person name="Hugenholtz P."/>
            <person name="Kyrpides N.C."/>
            <person name="Klenk H.P."/>
            <person name="Han C."/>
        </authorList>
    </citation>
    <scope>NUCLEOTIDE SEQUENCE [LARGE SCALE GENOMIC DNA]</scope>
    <source>
        <strain evidence="2">ATCC 25559 / DSM 2243 / CCUG 17323 / JCM 9979 / KCTC 3265 / NCTC 11813 / VPI 0255 / 1899 B</strain>
    </source>
</reference>
<keyword evidence="2" id="KW-1185">Reference proteome</keyword>
<dbReference type="Proteomes" id="UP000001377">
    <property type="component" value="Chromosome"/>
</dbReference>